<gene>
    <name evidence="2" type="ORF">C0Z20_20410</name>
</gene>
<feature type="transmembrane region" description="Helical" evidence="1">
    <location>
        <begin position="77"/>
        <end position="100"/>
    </location>
</feature>
<feature type="transmembrane region" description="Helical" evidence="1">
    <location>
        <begin position="35"/>
        <end position="56"/>
    </location>
</feature>
<dbReference type="EMBL" id="PNYC01000013">
    <property type="protein sequence ID" value="PMS35103.1"/>
    <property type="molecule type" value="Genomic_DNA"/>
</dbReference>
<evidence type="ECO:0000313" key="2">
    <source>
        <dbReference type="EMBL" id="PMS35103.1"/>
    </source>
</evidence>
<name>A0A2N7X034_9BURK</name>
<keyword evidence="1" id="KW-0472">Membrane</keyword>
<comment type="caution">
    <text evidence="2">The sequence shown here is derived from an EMBL/GenBank/DDBJ whole genome shotgun (WGS) entry which is preliminary data.</text>
</comment>
<dbReference type="Proteomes" id="UP000235777">
    <property type="component" value="Unassembled WGS sequence"/>
</dbReference>
<reference evidence="2 3" key="1">
    <citation type="submission" date="2018-01" db="EMBL/GenBank/DDBJ databases">
        <title>Whole genome analyses suggest that Burkholderia sensu lato contains two further novel genera in the rhizoxinica-symbiotica group Mycetohabitans gen. nov., and Trinickia gen. nov.: implications for the evolution of diazotrophy and nodulation in the Burkholderiaceae.</title>
        <authorList>
            <person name="Estrada-de los Santos P."/>
            <person name="Palmer M."/>
            <person name="Chavez-Ramirez B."/>
            <person name="Beukes C."/>
            <person name="Steenkamp E.T."/>
            <person name="Hirsch A.M."/>
            <person name="Manyaka P."/>
            <person name="Maluk M."/>
            <person name="Lafos M."/>
            <person name="Crook M."/>
            <person name="Gross E."/>
            <person name="Simon M.F."/>
            <person name="Bueno dos Reis Junior F."/>
            <person name="Poole P.S."/>
            <person name="Venter S.N."/>
            <person name="James E.K."/>
        </authorList>
    </citation>
    <scope>NUCLEOTIDE SEQUENCE [LARGE SCALE GENOMIC DNA]</scope>
    <source>
        <strain evidence="2 3">JPY 581</strain>
    </source>
</reference>
<keyword evidence="1" id="KW-0812">Transmembrane</keyword>
<dbReference type="AlphaFoldDB" id="A0A2N7X034"/>
<accession>A0A2N7X034</accession>
<evidence type="ECO:0000256" key="1">
    <source>
        <dbReference type="SAM" id="Phobius"/>
    </source>
</evidence>
<protein>
    <submittedName>
        <fullName evidence="2">Uncharacterized protein</fullName>
    </submittedName>
</protein>
<dbReference type="STRING" id="863227.GCA_000373005_05796"/>
<organism evidence="2 3">
    <name type="scientific">Trinickia symbiotica</name>
    <dbReference type="NCBI Taxonomy" id="863227"/>
    <lineage>
        <taxon>Bacteria</taxon>
        <taxon>Pseudomonadati</taxon>
        <taxon>Pseudomonadota</taxon>
        <taxon>Betaproteobacteria</taxon>
        <taxon>Burkholderiales</taxon>
        <taxon>Burkholderiaceae</taxon>
        <taxon>Trinickia</taxon>
    </lineage>
</organism>
<sequence length="109" mass="11742">MKTWLGLLAAPALVLAVQSIDYALVQLACARHSIVSLNIVSAVAFAVSLFATTLAYRKWRTTAAPFPASYDARAARAACLAFAATILGALSALIQLMMWFPQWLLSPCR</sequence>
<keyword evidence="1" id="KW-1133">Transmembrane helix</keyword>
<dbReference type="RefSeq" id="WP_018444416.1">
    <property type="nucleotide sequence ID" value="NZ_KB890220.1"/>
</dbReference>
<proteinExistence type="predicted"/>
<keyword evidence="3" id="KW-1185">Reference proteome</keyword>
<evidence type="ECO:0000313" key="3">
    <source>
        <dbReference type="Proteomes" id="UP000235777"/>
    </source>
</evidence>